<dbReference type="AlphaFoldDB" id="A0A835S9T0"/>
<evidence type="ECO:0000313" key="3">
    <source>
        <dbReference type="Proteomes" id="UP000639772"/>
    </source>
</evidence>
<accession>A0A835S9T0</accession>
<feature type="region of interest" description="Disordered" evidence="1">
    <location>
        <begin position="1"/>
        <end position="92"/>
    </location>
</feature>
<evidence type="ECO:0000313" key="2">
    <source>
        <dbReference type="EMBL" id="KAG0500172.1"/>
    </source>
</evidence>
<feature type="compositionally biased region" description="Low complexity" evidence="1">
    <location>
        <begin position="76"/>
        <end position="85"/>
    </location>
</feature>
<protein>
    <submittedName>
        <fullName evidence="2">Uncharacterized protein</fullName>
    </submittedName>
</protein>
<reference evidence="2 3" key="1">
    <citation type="journal article" date="2020" name="Nat. Food">
        <title>A phased Vanilla planifolia genome enables genetic improvement of flavour and production.</title>
        <authorList>
            <person name="Hasing T."/>
            <person name="Tang H."/>
            <person name="Brym M."/>
            <person name="Khazi F."/>
            <person name="Huang T."/>
            <person name="Chambers A.H."/>
        </authorList>
    </citation>
    <scope>NUCLEOTIDE SEQUENCE [LARGE SCALE GENOMIC DNA]</scope>
    <source>
        <tissue evidence="2">Leaf</tissue>
    </source>
</reference>
<proteinExistence type="predicted"/>
<gene>
    <name evidence="2" type="ORF">HPP92_000244</name>
</gene>
<dbReference type="Proteomes" id="UP000639772">
    <property type="component" value="Chromosome 1"/>
</dbReference>
<comment type="caution">
    <text evidence="2">The sequence shown here is derived from an EMBL/GenBank/DDBJ whole genome shotgun (WGS) entry which is preliminary data.</text>
</comment>
<organism evidence="2 3">
    <name type="scientific">Vanilla planifolia</name>
    <name type="common">Vanilla</name>
    <dbReference type="NCBI Taxonomy" id="51239"/>
    <lineage>
        <taxon>Eukaryota</taxon>
        <taxon>Viridiplantae</taxon>
        <taxon>Streptophyta</taxon>
        <taxon>Embryophyta</taxon>
        <taxon>Tracheophyta</taxon>
        <taxon>Spermatophyta</taxon>
        <taxon>Magnoliopsida</taxon>
        <taxon>Liliopsida</taxon>
        <taxon>Asparagales</taxon>
        <taxon>Orchidaceae</taxon>
        <taxon>Vanilloideae</taxon>
        <taxon>Vanilleae</taxon>
        <taxon>Vanilla</taxon>
    </lineage>
</organism>
<dbReference type="EMBL" id="JADCNM010000001">
    <property type="protein sequence ID" value="KAG0500172.1"/>
    <property type="molecule type" value="Genomic_DNA"/>
</dbReference>
<dbReference type="OrthoDB" id="264354at2759"/>
<name>A0A835S9T0_VANPL</name>
<evidence type="ECO:0000256" key="1">
    <source>
        <dbReference type="SAM" id="MobiDB-lite"/>
    </source>
</evidence>
<sequence length="92" mass="10302">MEEISDLPGPSQAAPRFEEEDDEGDVCRICRNPGDADNPLRYPLRLQRKHQTPPRTWGHDADDDGQERQGARAARRAVPANRPQAIDGNAKM</sequence>